<keyword evidence="4" id="KW-0808">Transferase</keyword>
<dbReference type="GO" id="GO:0005524">
    <property type="term" value="F:ATP binding"/>
    <property type="evidence" value="ECO:0007669"/>
    <property type="project" value="UniProtKB-UniRule"/>
</dbReference>
<dbReference type="InterPro" id="IPR011992">
    <property type="entry name" value="EF-hand-dom_pair"/>
</dbReference>
<name>A0AA36IXD0_9DINO</name>
<dbReference type="SUPFAM" id="SSF47473">
    <property type="entry name" value="EF-hand"/>
    <property type="match status" value="1"/>
</dbReference>
<evidence type="ECO:0000256" key="12">
    <source>
        <dbReference type="ARBA" id="ARBA00047899"/>
    </source>
</evidence>
<keyword evidence="7 14" id="KW-0547">Nucleotide-binding</keyword>
<proteinExistence type="inferred from homology"/>
<evidence type="ECO:0000256" key="11">
    <source>
        <dbReference type="ARBA" id="ARBA00024334"/>
    </source>
</evidence>
<protein>
    <recommendedName>
        <fullName evidence="2">non-specific serine/threonine protein kinase</fullName>
        <ecNumber evidence="2">2.7.11.1</ecNumber>
    </recommendedName>
</protein>
<dbReference type="SUPFAM" id="SSF56112">
    <property type="entry name" value="Protein kinase-like (PK-like)"/>
    <property type="match status" value="1"/>
</dbReference>
<dbReference type="GO" id="GO:0005509">
    <property type="term" value="F:calcium ion binding"/>
    <property type="evidence" value="ECO:0007669"/>
    <property type="project" value="InterPro"/>
</dbReference>
<keyword evidence="15" id="KW-0732">Signal</keyword>
<feature type="domain" description="EF-hand" evidence="17">
    <location>
        <begin position="431"/>
        <end position="466"/>
    </location>
</feature>
<evidence type="ECO:0000256" key="5">
    <source>
        <dbReference type="ARBA" id="ARBA00022723"/>
    </source>
</evidence>
<dbReference type="PROSITE" id="PS50011">
    <property type="entry name" value="PROTEIN_KINASE_DOM"/>
    <property type="match status" value="1"/>
</dbReference>
<dbReference type="SMART" id="SM00220">
    <property type="entry name" value="S_TKc"/>
    <property type="match status" value="1"/>
</dbReference>
<keyword evidence="10 14" id="KW-0067">ATP-binding</keyword>
<dbReference type="SMART" id="SM00054">
    <property type="entry name" value="EFh"/>
    <property type="match status" value="3"/>
</dbReference>
<feature type="domain" description="EF-hand" evidence="17">
    <location>
        <begin position="467"/>
        <end position="502"/>
    </location>
</feature>
<dbReference type="EC" id="2.7.11.1" evidence="2"/>
<dbReference type="Pfam" id="PF00069">
    <property type="entry name" value="Pkinase"/>
    <property type="match status" value="1"/>
</dbReference>
<dbReference type="PROSITE" id="PS50222">
    <property type="entry name" value="EF_HAND_2"/>
    <property type="match status" value="2"/>
</dbReference>
<keyword evidence="5" id="KW-0479">Metal-binding</keyword>
<dbReference type="InterPro" id="IPR000719">
    <property type="entry name" value="Prot_kinase_dom"/>
</dbReference>
<dbReference type="InterPro" id="IPR018247">
    <property type="entry name" value="EF_Hand_1_Ca_BS"/>
</dbReference>
<dbReference type="Gene3D" id="1.10.238.10">
    <property type="entry name" value="EF-hand"/>
    <property type="match status" value="2"/>
</dbReference>
<dbReference type="GO" id="GO:0004674">
    <property type="term" value="F:protein serine/threonine kinase activity"/>
    <property type="evidence" value="ECO:0007669"/>
    <property type="project" value="UniProtKB-KW"/>
</dbReference>
<comment type="catalytic activity">
    <reaction evidence="12">
        <text>L-threonyl-[protein] + ATP = O-phospho-L-threonyl-[protein] + ADP + H(+)</text>
        <dbReference type="Rhea" id="RHEA:46608"/>
        <dbReference type="Rhea" id="RHEA-COMP:11060"/>
        <dbReference type="Rhea" id="RHEA-COMP:11605"/>
        <dbReference type="ChEBI" id="CHEBI:15378"/>
        <dbReference type="ChEBI" id="CHEBI:30013"/>
        <dbReference type="ChEBI" id="CHEBI:30616"/>
        <dbReference type="ChEBI" id="CHEBI:61977"/>
        <dbReference type="ChEBI" id="CHEBI:456216"/>
        <dbReference type="EC" id="2.7.11.1"/>
    </reaction>
</comment>
<dbReference type="FunFam" id="3.30.200.20:FF:000315">
    <property type="entry name" value="Calcium-dependent protein kinase 3"/>
    <property type="match status" value="1"/>
</dbReference>
<evidence type="ECO:0000256" key="13">
    <source>
        <dbReference type="ARBA" id="ARBA00048679"/>
    </source>
</evidence>
<dbReference type="AlphaFoldDB" id="A0AA36IXD0"/>
<comment type="catalytic activity">
    <reaction evidence="13">
        <text>L-seryl-[protein] + ATP = O-phospho-L-seryl-[protein] + ADP + H(+)</text>
        <dbReference type="Rhea" id="RHEA:17989"/>
        <dbReference type="Rhea" id="RHEA-COMP:9863"/>
        <dbReference type="Rhea" id="RHEA-COMP:11604"/>
        <dbReference type="ChEBI" id="CHEBI:15378"/>
        <dbReference type="ChEBI" id="CHEBI:29999"/>
        <dbReference type="ChEBI" id="CHEBI:30616"/>
        <dbReference type="ChEBI" id="CHEBI:83421"/>
        <dbReference type="ChEBI" id="CHEBI:456216"/>
        <dbReference type="EC" id="2.7.11.1"/>
    </reaction>
</comment>
<feature type="domain" description="Protein kinase" evidence="16">
    <location>
        <begin position="76"/>
        <end position="333"/>
    </location>
</feature>
<dbReference type="InterPro" id="IPR011009">
    <property type="entry name" value="Kinase-like_dom_sf"/>
</dbReference>
<gene>
    <name evidence="18" type="ORF">EVOR1521_LOCUS19167</name>
</gene>
<evidence type="ECO:0000313" key="19">
    <source>
        <dbReference type="Proteomes" id="UP001178507"/>
    </source>
</evidence>
<dbReference type="Pfam" id="PF13202">
    <property type="entry name" value="EF-hand_5"/>
    <property type="match status" value="1"/>
</dbReference>
<keyword evidence="19" id="KW-1185">Reference proteome</keyword>
<feature type="chain" id="PRO_5041282324" description="non-specific serine/threonine protein kinase" evidence="15">
    <location>
        <begin position="17"/>
        <end position="534"/>
    </location>
</feature>
<dbReference type="PROSITE" id="PS00018">
    <property type="entry name" value="EF_HAND_1"/>
    <property type="match status" value="1"/>
</dbReference>
<evidence type="ECO:0000256" key="3">
    <source>
        <dbReference type="ARBA" id="ARBA00022527"/>
    </source>
</evidence>
<comment type="cofactor">
    <cofactor evidence="1">
        <name>Mg(2+)</name>
        <dbReference type="ChEBI" id="CHEBI:18420"/>
    </cofactor>
</comment>
<sequence>MHAWRHLARFVPLVSAAEGFRQWDGRPAHCSTAECADFRRLRGQNVEQKKQLKHRLIRHTDFVYKCLSNGRLEDSFELGEELGFGSFGTIYLAKQKSLGFKMAVKKVRKVDKDPRVAELLMNEIHALMDLDHPNVVKLVRYFDEGNHMYLVFELCEGPDLLTRLEREGKIPEKEAASSMRQMLAALKCCHDHYMGHFDVKPENFIYRTQDMTKLKMIDLGLASHFKRSRKEIRGTGPYMSPEMWDGFYGPEADVWGCGVVFFLMLTGEHFFPHWLQDEEIKPLAKDRKWIRQRLRKLRDSGLSKEAVDLVTWMMRLDRHTRPTIREALQHPFFQLHSEKEAARVLRKHSPEYAELDLLAKDLLGQLPQRFQAFASEPVLVRAALLLMAHVGAYSFNACRAQRNAFSQLDRTGSGGLCMEELEAYYEDEGLPVPDTLENAFSGIDVDDDGYITYIEFLSATLPQRIRCDEKFIHRVFEVMDWNGDGFIDVSDLCQAFMGGEDPRGICKESMAELGTARLSWDHFLELMQRPKAAA</sequence>
<dbReference type="InterPro" id="IPR017441">
    <property type="entry name" value="Protein_kinase_ATP_BS"/>
</dbReference>
<evidence type="ECO:0000256" key="1">
    <source>
        <dbReference type="ARBA" id="ARBA00001946"/>
    </source>
</evidence>
<dbReference type="EMBL" id="CAUJNA010002879">
    <property type="protein sequence ID" value="CAJ1394539.1"/>
    <property type="molecule type" value="Genomic_DNA"/>
</dbReference>
<dbReference type="PANTHER" id="PTHR24349">
    <property type="entry name" value="SERINE/THREONINE-PROTEIN KINASE"/>
    <property type="match status" value="1"/>
</dbReference>
<evidence type="ECO:0000313" key="18">
    <source>
        <dbReference type="EMBL" id="CAJ1394539.1"/>
    </source>
</evidence>
<keyword evidence="9" id="KW-0106">Calcium</keyword>
<organism evidence="18 19">
    <name type="scientific">Effrenium voratum</name>
    <dbReference type="NCBI Taxonomy" id="2562239"/>
    <lineage>
        <taxon>Eukaryota</taxon>
        <taxon>Sar</taxon>
        <taxon>Alveolata</taxon>
        <taxon>Dinophyceae</taxon>
        <taxon>Suessiales</taxon>
        <taxon>Symbiodiniaceae</taxon>
        <taxon>Effrenium</taxon>
    </lineage>
</organism>
<dbReference type="Gene3D" id="1.10.510.10">
    <property type="entry name" value="Transferase(Phosphotransferase) domain 1"/>
    <property type="match status" value="1"/>
</dbReference>
<reference evidence="18" key="1">
    <citation type="submission" date="2023-08" db="EMBL/GenBank/DDBJ databases">
        <authorList>
            <person name="Chen Y."/>
            <person name="Shah S."/>
            <person name="Dougan E. K."/>
            <person name="Thang M."/>
            <person name="Chan C."/>
        </authorList>
    </citation>
    <scope>NUCLEOTIDE SEQUENCE</scope>
</reference>
<dbReference type="InterPro" id="IPR002048">
    <property type="entry name" value="EF_hand_dom"/>
</dbReference>
<evidence type="ECO:0000256" key="14">
    <source>
        <dbReference type="PROSITE-ProRule" id="PRU10141"/>
    </source>
</evidence>
<dbReference type="PROSITE" id="PS00108">
    <property type="entry name" value="PROTEIN_KINASE_ST"/>
    <property type="match status" value="1"/>
</dbReference>
<accession>A0AA36IXD0</accession>
<comment type="caution">
    <text evidence="18">The sequence shown here is derived from an EMBL/GenBank/DDBJ whole genome shotgun (WGS) entry which is preliminary data.</text>
</comment>
<dbReference type="CDD" id="cd00051">
    <property type="entry name" value="EFh"/>
    <property type="match status" value="1"/>
</dbReference>
<evidence type="ECO:0000256" key="6">
    <source>
        <dbReference type="ARBA" id="ARBA00022737"/>
    </source>
</evidence>
<feature type="binding site" evidence="14">
    <location>
        <position position="106"/>
    </location>
    <ligand>
        <name>ATP</name>
        <dbReference type="ChEBI" id="CHEBI:30616"/>
    </ligand>
</feature>
<evidence type="ECO:0000259" key="17">
    <source>
        <dbReference type="PROSITE" id="PS50222"/>
    </source>
</evidence>
<evidence type="ECO:0000256" key="10">
    <source>
        <dbReference type="ARBA" id="ARBA00022840"/>
    </source>
</evidence>
<dbReference type="PROSITE" id="PS00107">
    <property type="entry name" value="PROTEIN_KINASE_ATP"/>
    <property type="match status" value="1"/>
</dbReference>
<comment type="similarity">
    <text evidence="11">Belongs to the protein kinase superfamily. Ser/Thr protein kinase family. CDPK subfamily.</text>
</comment>
<evidence type="ECO:0000256" key="8">
    <source>
        <dbReference type="ARBA" id="ARBA00022777"/>
    </source>
</evidence>
<dbReference type="Proteomes" id="UP001178507">
    <property type="component" value="Unassembled WGS sequence"/>
</dbReference>
<keyword evidence="6" id="KW-0677">Repeat</keyword>
<dbReference type="InterPro" id="IPR050205">
    <property type="entry name" value="CDPK_Ser/Thr_kinases"/>
</dbReference>
<evidence type="ECO:0000256" key="2">
    <source>
        <dbReference type="ARBA" id="ARBA00012513"/>
    </source>
</evidence>
<evidence type="ECO:0000256" key="7">
    <source>
        <dbReference type="ARBA" id="ARBA00022741"/>
    </source>
</evidence>
<evidence type="ECO:0000256" key="15">
    <source>
        <dbReference type="SAM" id="SignalP"/>
    </source>
</evidence>
<evidence type="ECO:0000256" key="9">
    <source>
        <dbReference type="ARBA" id="ARBA00022837"/>
    </source>
</evidence>
<keyword evidence="8" id="KW-0418">Kinase</keyword>
<evidence type="ECO:0000256" key="4">
    <source>
        <dbReference type="ARBA" id="ARBA00022679"/>
    </source>
</evidence>
<dbReference type="InterPro" id="IPR008271">
    <property type="entry name" value="Ser/Thr_kinase_AS"/>
</dbReference>
<evidence type="ECO:0000259" key="16">
    <source>
        <dbReference type="PROSITE" id="PS50011"/>
    </source>
</evidence>
<dbReference type="Pfam" id="PF13499">
    <property type="entry name" value="EF-hand_7"/>
    <property type="match status" value="1"/>
</dbReference>
<feature type="signal peptide" evidence="15">
    <location>
        <begin position="1"/>
        <end position="16"/>
    </location>
</feature>
<keyword evidence="3" id="KW-0723">Serine/threonine-protein kinase</keyword>